<proteinExistence type="predicted"/>
<sequence>MKDDDRVFLAEISALIKTSNNSSKYDQLFEIRCLVESVYISPTNLAKSPSASRDMDNTNKELLKMGLDNYADSTQTTGGYEVYRRTDILQTPDCLESFDCRSGIST</sequence>
<dbReference type="Proteomes" id="UP000242381">
    <property type="component" value="Unassembled WGS sequence"/>
</dbReference>
<dbReference type="AlphaFoldDB" id="A0A1X0RTU7"/>
<accession>A0A1X0RTU7</accession>
<evidence type="ECO:0000313" key="2">
    <source>
        <dbReference type="Proteomes" id="UP000242381"/>
    </source>
</evidence>
<gene>
    <name evidence="1" type="ORF">BCV71DRAFT_237665</name>
</gene>
<dbReference type="EMBL" id="KV921430">
    <property type="protein sequence ID" value="ORE15288.1"/>
    <property type="molecule type" value="Genomic_DNA"/>
</dbReference>
<evidence type="ECO:0000313" key="1">
    <source>
        <dbReference type="EMBL" id="ORE15288.1"/>
    </source>
</evidence>
<reference evidence="1 2" key="1">
    <citation type="journal article" date="2016" name="Proc. Natl. Acad. Sci. U.S.A.">
        <title>Lipid metabolic changes in an early divergent fungus govern the establishment of a mutualistic symbiosis with endobacteria.</title>
        <authorList>
            <person name="Lastovetsky O.A."/>
            <person name="Gaspar M.L."/>
            <person name="Mondo S.J."/>
            <person name="LaButti K.M."/>
            <person name="Sandor L."/>
            <person name="Grigoriev I.V."/>
            <person name="Henry S.A."/>
            <person name="Pawlowska T.E."/>
        </authorList>
    </citation>
    <scope>NUCLEOTIDE SEQUENCE [LARGE SCALE GENOMIC DNA]</scope>
    <source>
        <strain evidence="1 2">ATCC 11559</strain>
    </source>
</reference>
<organism evidence="1 2">
    <name type="scientific">Rhizopus microsporus</name>
    <dbReference type="NCBI Taxonomy" id="58291"/>
    <lineage>
        <taxon>Eukaryota</taxon>
        <taxon>Fungi</taxon>
        <taxon>Fungi incertae sedis</taxon>
        <taxon>Mucoromycota</taxon>
        <taxon>Mucoromycotina</taxon>
        <taxon>Mucoromycetes</taxon>
        <taxon>Mucorales</taxon>
        <taxon>Mucorineae</taxon>
        <taxon>Rhizopodaceae</taxon>
        <taxon>Rhizopus</taxon>
    </lineage>
</organism>
<protein>
    <submittedName>
        <fullName evidence="1">Uncharacterized protein</fullName>
    </submittedName>
</protein>
<name>A0A1X0RTU7_RHIZD</name>